<keyword evidence="3" id="KW-1185">Reference proteome</keyword>
<dbReference type="InterPro" id="IPR050789">
    <property type="entry name" value="Diverse_Enzym_Activities"/>
</dbReference>
<dbReference type="InterPro" id="IPR001466">
    <property type="entry name" value="Beta-lactam-related"/>
</dbReference>
<organism evidence="2 3">
    <name type="scientific">Planobispora longispora</name>
    <dbReference type="NCBI Taxonomy" id="28887"/>
    <lineage>
        <taxon>Bacteria</taxon>
        <taxon>Bacillati</taxon>
        <taxon>Actinomycetota</taxon>
        <taxon>Actinomycetes</taxon>
        <taxon>Streptosporangiales</taxon>
        <taxon>Streptosporangiaceae</taxon>
        <taxon>Planobispora</taxon>
    </lineage>
</organism>
<dbReference type="Proteomes" id="UP000616724">
    <property type="component" value="Unassembled WGS sequence"/>
</dbReference>
<sequence>MQHFCDLLHLEAGPFGAVLPSSACGPGSPSPSLAGYYRRGLPIVADPGTTFAYCNHGYATLGQIVEDVSGMSLERYFRERIFDPLGMPDTGLVRSARIAARLATGYALGRRGVQAVPDPTCSGWVFRSPGRRVCASCSAPPRAARRPCTRISAGSRYRSSGVPWKAAGPVRCGPLPCDPP</sequence>
<evidence type="ECO:0000313" key="3">
    <source>
        <dbReference type="Proteomes" id="UP000616724"/>
    </source>
</evidence>
<evidence type="ECO:0000259" key="1">
    <source>
        <dbReference type="Pfam" id="PF00144"/>
    </source>
</evidence>
<dbReference type="SUPFAM" id="SSF56601">
    <property type="entry name" value="beta-lactamase/transpeptidase-like"/>
    <property type="match status" value="1"/>
</dbReference>
<dbReference type="InterPro" id="IPR012338">
    <property type="entry name" value="Beta-lactam/transpept-like"/>
</dbReference>
<dbReference type="PANTHER" id="PTHR43283">
    <property type="entry name" value="BETA-LACTAMASE-RELATED"/>
    <property type="match status" value="1"/>
</dbReference>
<protein>
    <recommendedName>
        <fullName evidence="1">Beta-lactamase-related domain-containing protein</fullName>
    </recommendedName>
</protein>
<dbReference type="Pfam" id="PF00144">
    <property type="entry name" value="Beta-lactamase"/>
    <property type="match status" value="1"/>
</dbReference>
<reference evidence="2 3" key="1">
    <citation type="submission" date="2021-01" db="EMBL/GenBank/DDBJ databases">
        <title>Whole genome shotgun sequence of Planobispora longispora NBRC 13918.</title>
        <authorList>
            <person name="Komaki H."/>
            <person name="Tamura T."/>
        </authorList>
    </citation>
    <scope>NUCLEOTIDE SEQUENCE [LARGE SCALE GENOMIC DNA]</scope>
    <source>
        <strain evidence="2 3">NBRC 13918</strain>
    </source>
</reference>
<comment type="caution">
    <text evidence="2">The sequence shown here is derived from an EMBL/GenBank/DDBJ whole genome shotgun (WGS) entry which is preliminary data.</text>
</comment>
<gene>
    <name evidence="2" type="ORF">Plo01_46700</name>
</gene>
<evidence type="ECO:0000313" key="2">
    <source>
        <dbReference type="EMBL" id="GIH78241.1"/>
    </source>
</evidence>
<dbReference type="EMBL" id="BOOH01000038">
    <property type="protein sequence ID" value="GIH78241.1"/>
    <property type="molecule type" value="Genomic_DNA"/>
</dbReference>
<dbReference type="AlphaFoldDB" id="A0A8J3W7W9"/>
<dbReference type="Gene3D" id="3.40.710.10">
    <property type="entry name" value="DD-peptidase/beta-lactamase superfamily"/>
    <property type="match status" value="1"/>
</dbReference>
<proteinExistence type="predicted"/>
<dbReference type="RefSeq" id="WP_203892766.1">
    <property type="nucleotide sequence ID" value="NZ_BOOH01000038.1"/>
</dbReference>
<feature type="domain" description="Beta-lactamase-related" evidence="1">
    <location>
        <begin position="39"/>
        <end position="119"/>
    </location>
</feature>
<name>A0A8J3W7W9_9ACTN</name>
<accession>A0A8J3W7W9</accession>